<comment type="similarity">
    <text evidence="2">Belongs to the ERF4 family.</text>
</comment>
<comment type="subcellular location">
    <subcellularLocation>
        <location evidence="1">Endoplasmic reticulum membrane</location>
        <topology evidence="1">Peripheral membrane protein</topology>
    </subcellularLocation>
</comment>
<reference evidence="8 9" key="1">
    <citation type="journal article" date="2012" name="PLoS ONE">
        <title>Sequence and analysis of the genome of the pathogenic yeast Candida orthopsilosis.</title>
        <authorList>
            <person name="Riccombeni A."/>
            <person name="Vidanes G."/>
            <person name="Proux-Wera E."/>
            <person name="Wolfe K.H."/>
            <person name="Butler G."/>
        </authorList>
    </citation>
    <scope>NUCLEOTIDE SEQUENCE [LARGE SCALE GENOMIC DNA]</scope>
    <source>
        <strain evidence="8 9">Co 90-125</strain>
    </source>
</reference>
<dbReference type="GO" id="GO:0006612">
    <property type="term" value="P:protein targeting to membrane"/>
    <property type="evidence" value="ECO:0007669"/>
    <property type="project" value="TreeGrafter"/>
</dbReference>
<dbReference type="AlphaFoldDB" id="H8X889"/>
<dbReference type="GO" id="GO:0031211">
    <property type="term" value="C:endoplasmic reticulum palmitoyltransferase complex"/>
    <property type="evidence" value="ECO:0007669"/>
    <property type="project" value="TreeGrafter"/>
</dbReference>
<dbReference type="Proteomes" id="UP000005018">
    <property type="component" value="Chromosome 5"/>
</dbReference>
<evidence type="ECO:0000313" key="9">
    <source>
        <dbReference type="Proteomes" id="UP000005018"/>
    </source>
</evidence>
<dbReference type="EMBL" id="HE681723">
    <property type="protein sequence ID" value="CCG24188.1"/>
    <property type="molecule type" value="Genomic_DNA"/>
</dbReference>
<evidence type="ECO:0000256" key="2">
    <source>
        <dbReference type="ARBA" id="ARBA00007732"/>
    </source>
</evidence>
<keyword evidence="9" id="KW-1185">Reference proteome</keyword>
<dbReference type="OrthoDB" id="5377273at2759"/>
<sequence length="226" mass="25628">MGDEHGHGFVDDKYNLSKVEEAPELLFFNYHEFLAPNQNLSSPALVINHFPNYFVDRSSTTFYKTRIVRIPRCYDTIAYSDLIPQFSTVYPGKEKGAIKLDEGGNITTGLHDKAVFGTTSEIVGFENILPGEELLDIITGINQILYDAFYPFKIATLIENIMEVLTGGLFIQILNLLNICTYTKRKLLELEQFVENINIKLQTKDVTIVSPRKMGYLSICIAYVPK</sequence>
<comment type="subunit">
    <text evidence="3">Interacts with ERF2.</text>
</comment>
<evidence type="ECO:0000256" key="3">
    <source>
        <dbReference type="ARBA" id="ARBA00011396"/>
    </source>
</evidence>
<feature type="domain" description="Golgin subfamily A member 7/ERF4" evidence="7">
    <location>
        <begin position="67"/>
        <end position="220"/>
    </location>
</feature>
<keyword evidence="5" id="KW-0256">Endoplasmic reticulum</keyword>
<dbReference type="InterPro" id="IPR019383">
    <property type="entry name" value="Golgin_A_7/ERF4"/>
</dbReference>
<dbReference type="GeneID" id="14540898"/>
<dbReference type="RefSeq" id="XP_003870318.1">
    <property type="nucleotide sequence ID" value="XM_003870269.1"/>
</dbReference>
<evidence type="ECO:0000256" key="6">
    <source>
        <dbReference type="ARBA" id="ARBA00023136"/>
    </source>
</evidence>
<dbReference type="GO" id="GO:0005789">
    <property type="term" value="C:endoplasmic reticulum membrane"/>
    <property type="evidence" value="ECO:0007669"/>
    <property type="project" value="UniProtKB-SubCell"/>
</dbReference>
<proteinExistence type="inferred from homology"/>
<accession>H8X889</accession>
<name>H8X889_CANO9</name>
<dbReference type="KEGG" id="cot:CORT_0E06060"/>
<evidence type="ECO:0000259" key="7">
    <source>
        <dbReference type="Pfam" id="PF10256"/>
    </source>
</evidence>
<keyword evidence="6" id="KW-0472">Membrane</keyword>
<evidence type="ECO:0000256" key="5">
    <source>
        <dbReference type="ARBA" id="ARBA00022824"/>
    </source>
</evidence>
<evidence type="ECO:0000256" key="1">
    <source>
        <dbReference type="ARBA" id="ARBA00004406"/>
    </source>
</evidence>
<evidence type="ECO:0000313" key="8">
    <source>
        <dbReference type="EMBL" id="CCG24188.1"/>
    </source>
</evidence>
<dbReference type="HOGENOM" id="CLU_087349_0_0_1"/>
<dbReference type="PANTHER" id="PTHR13254">
    <property type="entry name" value="GOLGI AUTOANTIGEN, GOLGIN SUBFAMILY A, 7"/>
    <property type="match status" value="1"/>
</dbReference>
<evidence type="ECO:0000256" key="4">
    <source>
        <dbReference type="ARBA" id="ARBA00018463"/>
    </source>
</evidence>
<organism evidence="8 9">
    <name type="scientific">Candida orthopsilosis (strain 90-125)</name>
    <name type="common">Yeast</name>
    <dbReference type="NCBI Taxonomy" id="1136231"/>
    <lineage>
        <taxon>Eukaryota</taxon>
        <taxon>Fungi</taxon>
        <taxon>Dikarya</taxon>
        <taxon>Ascomycota</taxon>
        <taxon>Saccharomycotina</taxon>
        <taxon>Pichiomycetes</taxon>
        <taxon>Debaryomycetaceae</taxon>
        <taxon>Candida/Lodderomyces clade</taxon>
        <taxon>Candida</taxon>
    </lineage>
</organism>
<dbReference type="InterPro" id="IPR051371">
    <property type="entry name" value="Ras_palmitoyltransferase"/>
</dbReference>
<dbReference type="eggNOG" id="ENOG502S30T">
    <property type="taxonomic scope" value="Eukaryota"/>
</dbReference>
<protein>
    <recommendedName>
        <fullName evidence="4">Ras modification protein ERF4</fullName>
    </recommendedName>
</protein>
<gene>
    <name evidence="8" type="ORF">CORT_0E06060</name>
</gene>
<dbReference type="Pfam" id="PF10256">
    <property type="entry name" value="Erf4"/>
    <property type="match status" value="1"/>
</dbReference>
<dbReference type="PANTHER" id="PTHR13254:SF0">
    <property type="entry name" value="GOLGIN SUBFAMILY A MEMBER 7_ERF4 DOMAIN-CONTAINING PROTEIN"/>
    <property type="match status" value="1"/>
</dbReference>